<dbReference type="PANTHER" id="PTHR30266">
    <property type="entry name" value="MECHANOSENSITIVE CHANNEL MSCL"/>
    <property type="match status" value="1"/>
</dbReference>
<evidence type="ECO:0000256" key="1">
    <source>
        <dbReference type="ARBA" id="ARBA00004141"/>
    </source>
</evidence>
<reference evidence="10 11" key="1">
    <citation type="submission" date="2018-11" db="EMBL/GenBank/DDBJ databases">
        <authorList>
            <person name="Da X."/>
        </authorList>
    </citation>
    <scope>NUCLEOTIDE SEQUENCE [LARGE SCALE GENOMIC DNA]</scope>
    <source>
        <strain evidence="10 11">S14-144</strain>
    </source>
</reference>
<dbReference type="AlphaFoldDB" id="A0A3G8ZTD6"/>
<sequence length="135" mass="14634">MLKGFRDFILRGNIIELAIAVVIGTAFTALVKQFSDYVINPILAAVGGTNSLGLGIQLGSQDDKTKFIDFGGLITAGITFVITAAVVYFVFVVPMNKISERRKRNMQPSEVAPTDSELLSEIRDLLKAQRGTNQG</sequence>
<dbReference type="Pfam" id="PF01741">
    <property type="entry name" value="MscL"/>
    <property type="match status" value="1"/>
</dbReference>
<evidence type="ECO:0000313" key="10">
    <source>
        <dbReference type="EMBL" id="AZI57306.1"/>
    </source>
</evidence>
<name>A0A3G8ZTD6_9ACTN</name>
<dbReference type="OrthoDB" id="9810350at2"/>
<accession>A0A3G8ZTD6</accession>
<dbReference type="Proteomes" id="UP000268084">
    <property type="component" value="Chromosome"/>
</dbReference>
<evidence type="ECO:0000256" key="4">
    <source>
        <dbReference type="ARBA" id="ARBA00022692"/>
    </source>
</evidence>
<keyword evidence="8 9" id="KW-0407">Ion channel</keyword>
<dbReference type="InterPro" id="IPR001185">
    <property type="entry name" value="MS_channel"/>
</dbReference>
<comment type="subcellular location">
    <subcellularLocation>
        <location evidence="9">Cell membrane</location>
        <topology evidence="9">Multi-pass membrane protein</topology>
    </subcellularLocation>
    <subcellularLocation>
        <location evidence="1">Membrane</location>
        <topology evidence="1">Multi-pass membrane protein</topology>
    </subcellularLocation>
</comment>
<dbReference type="KEGG" id="nak:EH165_03145"/>
<evidence type="ECO:0000256" key="7">
    <source>
        <dbReference type="ARBA" id="ARBA00023136"/>
    </source>
</evidence>
<dbReference type="RefSeq" id="WP_124797991.1">
    <property type="nucleotide sequence ID" value="NZ_CP034170.1"/>
</dbReference>
<evidence type="ECO:0000256" key="6">
    <source>
        <dbReference type="ARBA" id="ARBA00023065"/>
    </source>
</evidence>
<dbReference type="Gene3D" id="1.10.1200.120">
    <property type="entry name" value="Large-conductance mechanosensitive channel, MscL, domain 1"/>
    <property type="match status" value="1"/>
</dbReference>
<evidence type="ECO:0000313" key="11">
    <source>
        <dbReference type="Proteomes" id="UP000268084"/>
    </source>
</evidence>
<comment type="similarity">
    <text evidence="9">Belongs to the MscL family.</text>
</comment>
<proteinExistence type="inferred from homology"/>
<dbReference type="EMBL" id="CP034170">
    <property type="protein sequence ID" value="AZI57306.1"/>
    <property type="molecule type" value="Genomic_DNA"/>
</dbReference>
<dbReference type="SUPFAM" id="SSF81330">
    <property type="entry name" value="Gated mechanosensitive channel"/>
    <property type="match status" value="1"/>
</dbReference>
<organism evidence="10 11">
    <name type="scientific">Nakamurella antarctica</name>
    <dbReference type="NCBI Taxonomy" id="1902245"/>
    <lineage>
        <taxon>Bacteria</taxon>
        <taxon>Bacillati</taxon>
        <taxon>Actinomycetota</taxon>
        <taxon>Actinomycetes</taxon>
        <taxon>Nakamurellales</taxon>
        <taxon>Nakamurellaceae</taxon>
        <taxon>Nakamurella</taxon>
    </lineage>
</organism>
<keyword evidence="5 9" id="KW-1133">Transmembrane helix</keyword>
<evidence type="ECO:0000256" key="5">
    <source>
        <dbReference type="ARBA" id="ARBA00022989"/>
    </source>
</evidence>
<dbReference type="NCBIfam" id="TIGR00220">
    <property type="entry name" value="mscL"/>
    <property type="match status" value="1"/>
</dbReference>
<keyword evidence="3 9" id="KW-1003">Cell membrane</keyword>
<comment type="function">
    <text evidence="9">Channel that opens in response to stretch forces in the membrane lipid bilayer. May participate in the regulation of osmotic pressure changes within the cell.</text>
</comment>
<dbReference type="PRINTS" id="PR01264">
    <property type="entry name" value="MECHCHANNEL"/>
</dbReference>
<dbReference type="PANTHER" id="PTHR30266:SF2">
    <property type="entry name" value="LARGE-CONDUCTANCE MECHANOSENSITIVE CHANNEL"/>
    <property type="match status" value="1"/>
</dbReference>
<keyword evidence="4 9" id="KW-0812">Transmembrane</keyword>
<evidence type="ECO:0000256" key="8">
    <source>
        <dbReference type="ARBA" id="ARBA00023303"/>
    </source>
</evidence>
<keyword evidence="7 9" id="KW-0472">Membrane</keyword>
<dbReference type="HAMAP" id="MF_00115">
    <property type="entry name" value="MscL"/>
    <property type="match status" value="1"/>
</dbReference>
<evidence type="ECO:0000256" key="3">
    <source>
        <dbReference type="ARBA" id="ARBA00022475"/>
    </source>
</evidence>
<gene>
    <name evidence="9 10" type="primary">mscL</name>
    <name evidence="10" type="ORF">EH165_03145</name>
</gene>
<evidence type="ECO:0000256" key="2">
    <source>
        <dbReference type="ARBA" id="ARBA00022448"/>
    </source>
</evidence>
<reference evidence="10 11" key="2">
    <citation type="submission" date="2018-12" db="EMBL/GenBank/DDBJ databases">
        <title>Nakamurella antarcticus sp. nov., isolated from Antarctica South Shetland Islands soil.</title>
        <authorList>
            <person name="Peng F."/>
        </authorList>
    </citation>
    <scope>NUCLEOTIDE SEQUENCE [LARGE SCALE GENOMIC DNA]</scope>
    <source>
        <strain evidence="10 11">S14-144</strain>
    </source>
</reference>
<keyword evidence="6 9" id="KW-0406">Ion transport</keyword>
<dbReference type="GO" id="GO:0008381">
    <property type="term" value="F:mechanosensitive monoatomic ion channel activity"/>
    <property type="evidence" value="ECO:0007669"/>
    <property type="project" value="UniProtKB-UniRule"/>
</dbReference>
<protein>
    <recommendedName>
        <fullName evidence="9">Large-conductance mechanosensitive channel</fullName>
    </recommendedName>
</protein>
<feature type="transmembrane region" description="Helical" evidence="9">
    <location>
        <begin position="70"/>
        <end position="93"/>
    </location>
</feature>
<feature type="transmembrane region" description="Helical" evidence="9">
    <location>
        <begin position="12"/>
        <end position="31"/>
    </location>
</feature>
<comment type="subunit">
    <text evidence="9">Homopentamer.</text>
</comment>
<keyword evidence="2 9" id="KW-0813">Transport</keyword>
<dbReference type="InterPro" id="IPR036019">
    <property type="entry name" value="MscL_channel"/>
</dbReference>
<dbReference type="InterPro" id="IPR037673">
    <property type="entry name" value="MSC/AndL"/>
</dbReference>
<evidence type="ECO:0000256" key="9">
    <source>
        <dbReference type="HAMAP-Rule" id="MF_00115"/>
    </source>
</evidence>
<dbReference type="GO" id="GO:0005886">
    <property type="term" value="C:plasma membrane"/>
    <property type="evidence" value="ECO:0007669"/>
    <property type="project" value="UniProtKB-SubCell"/>
</dbReference>
<keyword evidence="11" id="KW-1185">Reference proteome</keyword>